<reference evidence="2 3" key="1">
    <citation type="submission" date="2020-04" db="EMBL/GenBank/DDBJ databases">
        <authorList>
            <person name="Hitch T.C.A."/>
            <person name="Wylensek D."/>
            <person name="Clavel T."/>
        </authorList>
    </citation>
    <scope>NUCLEOTIDE SEQUENCE [LARGE SCALE GENOMIC DNA]</scope>
    <source>
        <strain evidence="2 3">WCA-386-APC-4I</strain>
    </source>
</reference>
<gene>
    <name evidence="2" type="ORF">HF865_03680</name>
</gene>
<feature type="compositionally biased region" description="Low complexity" evidence="1">
    <location>
        <begin position="425"/>
        <end position="435"/>
    </location>
</feature>
<dbReference type="EMBL" id="JABAFN010000008">
    <property type="protein sequence ID" value="NME21812.1"/>
    <property type="molecule type" value="Genomic_DNA"/>
</dbReference>
<dbReference type="RefSeq" id="WP_170090668.1">
    <property type="nucleotide sequence ID" value="NZ_JABAFN010000008.1"/>
</dbReference>
<dbReference type="InterPro" id="IPR008160">
    <property type="entry name" value="Collagen"/>
</dbReference>
<feature type="region of interest" description="Disordered" evidence="1">
    <location>
        <begin position="244"/>
        <end position="309"/>
    </location>
</feature>
<dbReference type="PANTHER" id="PTHR24023:SF1082">
    <property type="entry name" value="COLLAGEN TRIPLE HELIX REPEAT"/>
    <property type="match status" value="1"/>
</dbReference>
<feature type="compositionally biased region" description="Basic and acidic residues" evidence="1">
    <location>
        <begin position="140"/>
        <end position="152"/>
    </location>
</feature>
<dbReference type="PANTHER" id="PTHR24023">
    <property type="entry name" value="COLLAGEN ALPHA"/>
    <property type="match status" value="1"/>
</dbReference>
<proteinExistence type="predicted"/>
<sequence length="692" mass="71940">MSRELLNVNETSTIKAGDDSTTIILSAHDDNEPRIFKAGDIASIHIDTDDAHVKDIPAKLIVGSNNINVNSADLAKLIPGDYQLELWVSQKDGPATTIYPSDGFLDLKIDRNADNLEGGKITTITLDDFKKQLNDAINEAEKKAVPGKDGKDGAQGPQGEPGPAGKDGQPGQPGKSAYELAVDQGFSGTESQWLESLKKGPAGPQGQPGKDGKNGIDGKDGKSAYELAKEQGFEGTESEWLKSLVGPEGHQGPQGLPGKDGKNGIEGPQGPQGLPGKDGKNGKDGLTPTFKFGPVVTLPSGSEAKADLTKNDDGSYTINLSIPAGPKGETGGINQVVKPDLSIGTVQTVASDQNASASLTKTGETGYAINLSIPAGPAGKSGVDGKPGKDGSDGKPGADGKSAYELAVTQGFKGDLTSWLESLRGPQGEQGEQGPAGKDGERGPVIWQSSETVNSRGGSYEFAISQLTSQVVNVTPAAGDVIIAQTSAGSNVAFIIASQDGATAKIDSNVIRLTGNAGTDGAPGSNGHSVWMYNASAANLSVSITGLMNYDSSSQLKPQVDDIVIGNDGSVAKITSVSDYGLFSTGEALAQIKAKSSEQKRTPVTWHHQYTTSTVGIDKDAGKTQDSTGLLESSYWNGWQSKLPQNQQVYPLVGDVVVYQDKVIKLITWSDGSGNFKTDDEGDVKAASMTLQ</sequence>
<feature type="compositionally biased region" description="Low complexity" evidence="1">
    <location>
        <begin position="154"/>
        <end position="164"/>
    </location>
</feature>
<dbReference type="GO" id="GO:0031012">
    <property type="term" value="C:extracellular matrix"/>
    <property type="evidence" value="ECO:0007669"/>
    <property type="project" value="TreeGrafter"/>
</dbReference>
<dbReference type="AlphaFoldDB" id="A0AAW9ZL64"/>
<dbReference type="Proteomes" id="UP000587270">
    <property type="component" value="Unassembled WGS sequence"/>
</dbReference>
<dbReference type="InterPro" id="IPR050149">
    <property type="entry name" value="Collagen_superfamily"/>
</dbReference>
<feature type="compositionally biased region" description="Low complexity" evidence="1">
    <location>
        <begin position="199"/>
        <end position="208"/>
    </location>
</feature>
<feature type="region of interest" description="Disordered" evidence="1">
    <location>
        <begin position="422"/>
        <end position="444"/>
    </location>
</feature>
<dbReference type="Pfam" id="PF01391">
    <property type="entry name" value="Collagen"/>
    <property type="match status" value="1"/>
</dbReference>
<evidence type="ECO:0000313" key="3">
    <source>
        <dbReference type="Proteomes" id="UP000587270"/>
    </source>
</evidence>
<comment type="caution">
    <text evidence="2">The sequence shown here is derived from an EMBL/GenBank/DDBJ whole genome shotgun (WGS) entry which is preliminary data.</text>
</comment>
<feature type="compositionally biased region" description="Basic and acidic residues" evidence="1">
    <location>
        <begin position="210"/>
        <end position="221"/>
    </location>
</feature>
<organism evidence="2 3">
    <name type="scientific">Limosilactobacillus reuteri</name>
    <name type="common">Lactobacillus reuteri</name>
    <dbReference type="NCBI Taxonomy" id="1598"/>
    <lineage>
        <taxon>Bacteria</taxon>
        <taxon>Bacillati</taxon>
        <taxon>Bacillota</taxon>
        <taxon>Bacilli</taxon>
        <taxon>Lactobacillales</taxon>
        <taxon>Lactobacillaceae</taxon>
        <taxon>Limosilactobacillus</taxon>
    </lineage>
</organism>
<keyword evidence="2" id="KW-0176">Collagen</keyword>
<dbReference type="GO" id="GO:0005615">
    <property type="term" value="C:extracellular space"/>
    <property type="evidence" value="ECO:0007669"/>
    <property type="project" value="TreeGrafter"/>
</dbReference>
<accession>A0AAW9ZL64</accession>
<feature type="region of interest" description="Disordered" evidence="1">
    <location>
        <begin position="196"/>
        <end position="221"/>
    </location>
</feature>
<protein>
    <submittedName>
        <fullName evidence="2">Collagen-like protein</fullName>
    </submittedName>
</protein>
<feature type="region of interest" description="Disordered" evidence="1">
    <location>
        <begin position="140"/>
        <end position="176"/>
    </location>
</feature>
<dbReference type="Gene3D" id="1.20.5.320">
    <property type="entry name" value="6-Phosphogluconate Dehydrogenase, domain 3"/>
    <property type="match status" value="1"/>
</dbReference>
<feature type="region of interest" description="Disordered" evidence="1">
    <location>
        <begin position="373"/>
        <end position="401"/>
    </location>
</feature>
<name>A0AAW9ZL64_LIMRT</name>
<feature type="compositionally biased region" description="Basic and acidic residues" evidence="1">
    <location>
        <begin position="386"/>
        <end position="398"/>
    </location>
</feature>
<evidence type="ECO:0000256" key="1">
    <source>
        <dbReference type="SAM" id="MobiDB-lite"/>
    </source>
</evidence>
<evidence type="ECO:0000313" key="2">
    <source>
        <dbReference type="EMBL" id="NME21812.1"/>
    </source>
</evidence>